<keyword evidence="3 5" id="KW-1133">Transmembrane helix</keyword>
<evidence type="ECO:0000256" key="5">
    <source>
        <dbReference type="SAM" id="Phobius"/>
    </source>
</evidence>
<keyword evidence="2 5" id="KW-0812">Transmembrane</keyword>
<feature type="domain" description="TM2" evidence="6">
    <location>
        <begin position="15"/>
        <end position="65"/>
    </location>
</feature>
<dbReference type="Proteomes" id="UP001604335">
    <property type="component" value="Unassembled WGS sequence"/>
</dbReference>
<evidence type="ECO:0000259" key="6">
    <source>
        <dbReference type="Pfam" id="PF05154"/>
    </source>
</evidence>
<dbReference type="EMBL" id="JAZAQF010000017">
    <property type="protein sequence ID" value="MFG3816681.1"/>
    <property type="molecule type" value="Genomic_DNA"/>
</dbReference>
<feature type="transmembrane region" description="Helical" evidence="5">
    <location>
        <begin position="42"/>
        <end position="68"/>
    </location>
</feature>
<proteinExistence type="predicted"/>
<evidence type="ECO:0000256" key="1">
    <source>
        <dbReference type="ARBA" id="ARBA00004141"/>
    </source>
</evidence>
<dbReference type="RefSeq" id="WP_393010747.1">
    <property type="nucleotide sequence ID" value="NZ_JAZAQF010000017.1"/>
</dbReference>
<name>A0ABW7C6K0_9CYAN</name>
<evidence type="ECO:0000313" key="8">
    <source>
        <dbReference type="EMBL" id="MFG3816681.1"/>
    </source>
</evidence>
<evidence type="ECO:0000256" key="2">
    <source>
        <dbReference type="ARBA" id="ARBA00022692"/>
    </source>
</evidence>
<comment type="subcellular location">
    <subcellularLocation>
        <location evidence="1">Membrane</location>
        <topology evidence="1">Multi-pass membrane protein</topology>
    </subcellularLocation>
</comment>
<gene>
    <name evidence="8" type="ORF">VPK24_03450</name>
</gene>
<evidence type="ECO:0000259" key="7">
    <source>
        <dbReference type="Pfam" id="PF09851"/>
    </source>
</evidence>
<organism evidence="8 9">
    <name type="scientific">Limnothrix redekei LRLZ20PSL1</name>
    <dbReference type="NCBI Taxonomy" id="3112953"/>
    <lineage>
        <taxon>Bacteria</taxon>
        <taxon>Bacillati</taxon>
        <taxon>Cyanobacteriota</taxon>
        <taxon>Cyanophyceae</taxon>
        <taxon>Pseudanabaenales</taxon>
        <taxon>Pseudanabaenaceae</taxon>
        <taxon>Limnothrix</taxon>
    </lineage>
</organism>
<keyword evidence="4 5" id="KW-0472">Membrane</keyword>
<comment type="caution">
    <text evidence="8">The sequence shown here is derived from an EMBL/GenBank/DDBJ whole genome shotgun (WGS) entry which is preliminary data.</text>
</comment>
<evidence type="ECO:0000256" key="3">
    <source>
        <dbReference type="ARBA" id="ARBA00022989"/>
    </source>
</evidence>
<dbReference type="Pfam" id="PF09851">
    <property type="entry name" value="SHOCT"/>
    <property type="match status" value="1"/>
</dbReference>
<evidence type="ECO:0000313" key="9">
    <source>
        <dbReference type="Proteomes" id="UP001604335"/>
    </source>
</evidence>
<dbReference type="Pfam" id="PF05154">
    <property type="entry name" value="TM2"/>
    <property type="match status" value="1"/>
</dbReference>
<dbReference type="InterPro" id="IPR007829">
    <property type="entry name" value="TM2"/>
</dbReference>
<reference evidence="9" key="1">
    <citation type="journal article" date="2024" name="Algal Res.">
        <title>Biochemical, toxicological and genomic investigation of a high-biomass producing Limnothrix strain isolated from Italian shallow drinking water reservoir.</title>
        <authorList>
            <person name="Simonazzi M."/>
            <person name="Shishido T.K."/>
            <person name="Delbaje E."/>
            <person name="Wahlsten M."/>
            <person name="Fewer D.P."/>
            <person name="Sivonen K."/>
            <person name="Pezzolesi L."/>
            <person name="Pistocchi R."/>
        </authorList>
    </citation>
    <scope>NUCLEOTIDE SEQUENCE [LARGE SCALE GENOMIC DNA]</scope>
    <source>
        <strain evidence="9">LRLZ20PSL1</strain>
    </source>
</reference>
<evidence type="ECO:0000256" key="4">
    <source>
        <dbReference type="ARBA" id="ARBA00023136"/>
    </source>
</evidence>
<accession>A0ABW7C6K0</accession>
<keyword evidence="9" id="KW-1185">Reference proteome</keyword>
<feature type="domain" description="SHOCT" evidence="7">
    <location>
        <begin position="104"/>
        <end position="131"/>
    </location>
</feature>
<protein>
    <submittedName>
        <fullName evidence="8">NINE protein</fullName>
    </submittedName>
</protein>
<sequence length="134" mass="15605">MTEVAGTLTRPRKRTVAVALALTCFVVPFASGLHKFYLRQRWWGVAYFLFFWTMIPQIASAIEAIWYLSQDQEEFDRNFNKELPAAQRTVTVTVQPERVNAVGDALRELDRLRQEGLISEAEFEQKRRLLLDQI</sequence>
<dbReference type="InterPro" id="IPR018649">
    <property type="entry name" value="SHOCT"/>
</dbReference>